<name>A0ABT8DSS0_9BURK</name>
<sequence length="137" mass="14684">MSIPAGYSGTSLAKKLGIKSGQRLLLIAAPPGYEALLAPLPADVAFVAEPDRSVELVQLFVTQKGVLAEQLSALRRTLAPAAALWVSWPKKASKLPTTITEDVIRELALPLGFVDIKVCAVDAVWSGLKLVLRKELR</sequence>
<evidence type="ECO:0000313" key="1">
    <source>
        <dbReference type="EMBL" id="MDN3921371.1"/>
    </source>
</evidence>
<keyword evidence="2" id="KW-1185">Reference proteome</keyword>
<protein>
    <submittedName>
        <fullName evidence="1">DUF3052 domain-containing protein</fullName>
    </submittedName>
</protein>
<proteinExistence type="predicted"/>
<dbReference type="EMBL" id="JAUHHC010000003">
    <property type="protein sequence ID" value="MDN3921371.1"/>
    <property type="molecule type" value="Genomic_DNA"/>
</dbReference>
<dbReference type="RefSeq" id="WP_290359669.1">
    <property type="nucleotide sequence ID" value="NZ_JAUHHC010000003.1"/>
</dbReference>
<comment type="caution">
    <text evidence="1">The sequence shown here is derived from an EMBL/GenBank/DDBJ whole genome shotgun (WGS) entry which is preliminary data.</text>
</comment>
<reference evidence="1 2" key="1">
    <citation type="submission" date="2023-06" db="EMBL/GenBank/DDBJ databases">
        <title>Pelomonas sp. PFR6 16S ribosomal RNA gene Genome sequencing and assembly.</title>
        <authorList>
            <person name="Woo H."/>
        </authorList>
    </citation>
    <scope>NUCLEOTIDE SEQUENCE [LARGE SCALE GENOMIC DNA]</scope>
    <source>
        <strain evidence="1 2">PFR6</strain>
    </source>
</reference>
<evidence type="ECO:0000313" key="2">
    <source>
        <dbReference type="Proteomes" id="UP001228044"/>
    </source>
</evidence>
<accession>A0ABT8DSS0</accession>
<organism evidence="1 2">
    <name type="scientific">Roseateles violae</name>
    <dbReference type="NCBI Taxonomy" id="3058042"/>
    <lineage>
        <taxon>Bacteria</taxon>
        <taxon>Pseudomonadati</taxon>
        <taxon>Pseudomonadota</taxon>
        <taxon>Betaproteobacteria</taxon>
        <taxon>Burkholderiales</taxon>
        <taxon>Sphaerotilaceae</taxon>
        <taxon>Roseateles</taxon>
    </lineage>
</organism>
<dbReference type="Proteomes" id="UP001228044">
    <property type="component" value="Unassembled WGS sequence"/>
</dbReference>
<gene>
    <name evidence="1" type="ORF">QWJ38_13840</name>
</gene>